<dbReference type="Gene3D" id="3.40.710.10">
    <property type="entry name" value="DD-peptidase/beta-lactamase superfamily"/>
    <property type="match status" value="2"/>
</dbReference>
<dbReference type="PANTHER" id="PTHR30023">
    <property type="entry name" value="D-ALANYL-D-ALANINE CARBOXYPEPTIDASE"/>
    <property type="match status" value="1"/>
</dbReference>
<evidence type="ECO:0000256" key="4">
    <source>
        <dbReference type="SAM" id="SignalP"/>
    </source>
</evidence>
<name>A0ABW5NZH5_9DEIO</name>
<dbReference type="InterPro" id="IPR000667">
    <property type="entry name" value="Peptidase_S13"/>
</dbReference>
<dbReference type="SUPFAM" id="SSF56601">
    <property type="entry name" value="beta-lactamase/transpeptidase-like"/>
    <property type="match status" value="1"/>
</dbReference>
<dbReference type="EMBL" id="JBHUMK010000010">
    <property type="protein sequence ID" value="MFD2608213.1"/>
    <property type="molecule type" value="Genomic_DNA"/>
</dbReference>
<dbReference type="Pfam" id="PF02113">
    <property type="entry name" value="Peptidase_S13"/>
    <property type="match status" value="2"/>
</dbReference>
<dbReference type="Proteomes" id="UP001597475">
    <property type="component" value="Unassembled WGS sequence"/>
</dbReference>
<dbReference type="PRINTS" id="PR00922">
    <property type="entry name" value="DADACBPTASE3"/>
</dbReference>
<evidence type="ECO:0000313" key="5">
    <source>
        <dbReference type="EMBL" id="MFD2608213.1"/>
    </source>
</evidence>
<keyword evidence="5" id="KW-0121">Carboxypeptidase</keyword>
<dbReference type="RefSeq" id="WP_386842545.1">
    <property type="nucleotide sequence ID" value="NZ_JBHUMK010000010.1"/>
</dbReference>
<comment type="similarity">
    <text evidence="1">Belongs to the peptidase S13 family.</text>
</comment>
<dbReference type="GO" id="GO:0004180">
    <property type="term" value="F:carboxypeptidase activity"/>
    <property type="evidence" value="ECO:0007669"/>
    <property type="project" value="UniProtKB-KW"/>
</dbReference>
<dbReference type="InterPro" id="IPR012338">
    <property type="entry name" value="Beta-lactam/transpept-like"/>
</dbReference>
<feature type="chain" id="PRO_5045537216" evidence="4">
    <location>
        <begin position="26"/>
        <end position="468"/>
    </location>
</feature>
<keyword evidence="6" id="KW-1185">Reference proteome</keyword>
<gene>
    <name evidence="5" type="ORF">ACFSR9_02000</name>
</gene>
<evidence type="ECO:0000313" key="6">
    <source>
        <dbReference type="Proteomes" id="UP001597475"/>
    </source>
</evidence>
<accession>A0ABW5NZH5</accession>
<evidence type="ECO:0000256" key="1">
    <source>
        <dbReference type="ARBA" id="ARBA00006096"/>
    </source>
</evidence>
<organism evidence="5 6">
    <name type="scientific">Deinococcus taklimakanensis</name>
    <dbReference type="NCBI Taxonomy" id="536443"/>
    <lineage>
        <taxon>Bacteria</taxon>
        <taxon>Thermotogati</taxon>
        <taxon>Deinococcota</taxon>
        <taxon>Deinococci</taxon>
        <taxon>Deinococcales</taxon>
        <taxon>Deinococcaceae</taxon>
        <taxon>Deinococcus</taxon>
    </lineage>
</organism>
<proteinExistence type="inferred from homology"/>
<dbReference type="PANTHER" id="PTHR30023:SF0">
    <property type="entry name" value="PENICILLIN-SENSITIVE CARBOXYPEPTIDASE A"/>
    <property type="match status" value="1"/>
</dbReference>
<protein>
    <submittedName>
        <fullName evidence="5">D-alanyl-D-alanine carboxypeptidase/D-alanyl-D-alanine-endopeptidase</fullName>
    </submittedName>
</protein>
<comment type="caution">
    <text evidence="5">The sequence shown here is derived from an EMBL/GenBank/DDBJ whole genome shotgun (WGS) entry which is preliminary data.</text>
</comment>
<sequence length="468" mass="48074">MRRALIPACLLLCLGVVTRSGGQTARPAPAADVILTREPALSAGVRAAARGLPGGVRLGVLVRDLGSGEVLEASLADDPFIPASTIKLVTAAAVLADRGGADGWWSAELTVPAAHAGAPSVKAVSLRGNADPTLSAAGGPYSLRALAKQAYARGVRQVGEVRVDTAALNAGSWSGAVIGVPMTALRLAEWHDTPPGSAQAARDRIGAALIAELRRAGVRVTSDTVGEAARPAPYVPPARTDDQGRPLPPDPAIPLQRRPEVGVASVRSASPLGVLAGTLRPSDNLRAEELLATLAARPGGSGTLAGALARERALLRRLGADLSGVTLADGSGLSRENRLTPRALAQLLKVMYDLPYPGRGGSGKAPAQVYAGRLNAYAEALPQAGTGETTWRHDGRGGTLAQRLMGTGLEVRAKTGTLPGVSSLAGYVTGRSGHPLTFVIFMNGPESTPILTLRDVQDRMVQAIAEAH</sequence>
<keyword evidence="5" id="KW-0645">Protease</keyword>
<keyword evidence="2" id="KW-0378">Hydrolase</keyword>
<keyword evidence="4" id="KW-0732">Signal</keyword>
<feature type="region of interest" description="Disordered" evidence="3">
    <location>
        <begin position="222"/>
        <end position="247"/>
    </location>
</feature>
<feature type="signal peptide" evidence="4">
    <location>
        <begin position="1"/>
        <end position="25"/>
    </location>
</feature>
<evidence type="ECO:0000256" key="2">
    <source>
        <dbReference type="ARBA" id="ARBA00022801"/>
    </source>
</evidence>
<reference evidence="6" key="1">
    <citation type="journal article" date="2019" name="Int. J. Syst. Evol. Microbiol.">
        <title>The Global Catalogue of Microorganisms (GCM) 10K type strain sequencing project: providing services to taxonomists for standard genome sequencing and annotation.</title>
        <authorList>
            <consortium name="The Broad Institute Genomics Platform"/>
            <consortium name="The Broad Institute Genome Sequencing Center for Infectious Disease"/>
            <person name="Wu L."/>
            <person name="Ma J."/>
        </authorList>
    </citation>
    <scope>NUCLEOTIDE SEQUENCE [LARGE SCALE GENOMIC DNA]</scope>
    <source>
        <strain evidence="6">KCTC 33842</strain>
    </source>
</reference>
<evidence type="ECO:0000256" key="3">
    <source>
        <dbReference type="SAM" id="MobiDB-lite"/>
    </source>
</evidence>